<sequence>MTASKKKPRLSPVSQLQGVLVVLDGRTKIPTAELLSTIRGMVSDALAVMQEPDPAKQKIAFVLLAIQQSTEVAVRVVRGKDITRVTVIDQPLYHWALREIHALAGAA</sequence>
<protein>
    <submittedName>
        <fullName evidence="1">Uncharacterized protein</fullName>
    </submittedName>
</protein>
<dbReference type="OrthoDB" id="6039477at2"/>
<comment type="caution">
    <text evidence="1">The sequence shown here is derived from an EMBL/GenBank/DDBJ whole genome shotgun (WGS) entry which is preliminary data.</text>
</comment>
<dbReference type="AlphaFoldDB" id="A0A498CEG9"/>
<evidence type="ECO:0000313" key="1">
    <source>
        <dbReference type="EMBL" id="RLK53437.1"/>
    </source>
</evidence>
<organism evidence="1 2">
    <name type="scientific">Stenotrophomonas rhizophila</name>
    <dbReference type="NCBI Taxonomy" id="216778"/>
    <lineage>
        <taxon>Bacteria</taxon>
        <taxon>Pseudomonadati</taxon>
        <taxon>Pseudomonadota</taxon>
        <taxon>Gammaproteobacteria</taxon>
        <taxon>Lysobacterales</taxon>
        <taxon>Lysobacteraceae</taxon>
        <taxon>Stenotrophomonas</taxon>
    </lineage>
</organism>
<name>A0A498CEG9_9GAMM</name>
<dbReference type="RefSeq" id="WP_121042009.1">
    <property type="nucleotide sequence ID" value="NZ_RCDC01000005.1"/>
</dbReference>
<evidence type="ECO:0000313" key="2">
    <source>
        <dbReference type="Proteomes" id="UP000274786"/>
    </source>
</evidence>
<proteinExistence type="predicted"/>
<dbReference type="EMBL" id="RCDC01000005">
    <property type="protein sequence ID" value="RLK53437.1"/>
    <property type="molecule type" value="Genomic_DNA"/>
</dbReference>
<accession>A0A498CEG9</accession>
<reference evidence="1 2" key="1">
    <citation type="submission" date="2018-10" db="EMBL/GenBank/DDBJ databases">
        <title>Comparative analysis of microorganisms from saline springs in Andes Mountain Range, Colombia.</title>
        <authorList>
            <person name="Rubin E."/>
        </authorList>
    </citation>
    <scope>NUCLEOTIDE SEQUENCE [LARGE SCALE GENOMIC DNA]</scope>
    <source>
        <strain evidence="1 2">USBA GBX 843</strain>
    </source>
</reference>
<gene>
    <name evidence="1" type="ORF">BCL79_2744</name>
</gene>
<dbReference type="Proteomes" id="UP000274786">
    <property type="component" value="Unassembled WGS sequence"/>
</dbReference>